<dbReference type="InterPro" id="IPR006120">
    <property type="entry name" value="Resolvase_HTH_dom"/>
</dbReference>
<evidence type="ECO:0000313" key="3">
    <source>
        <dbReference type="Proteomes" id="UP000077271"/>
    </source>
</evidence>
<evidence type="ECO:0000313" key="2">
    <source>
        <dbReference type="EMBL" id="OAH56020.1"/>
    </source>
</evidence>
<dbReference type="Pfam" id="PF02796">
    <property type="entry name" value="HTH_7"/>
    <property type="match status" value="1"/>
</dbReference>
<sequence length="122" mass="13746">MNGLLIGLAAAGTAFIVLSFFLKDRQRQLEKDLEELSLQMLQEHYQINKKIRLIEEELLISDDPSPSVKKPVPINQIIQNQVIALYNQGIDIPQIAGQSSLSIEQVKKILANSQLHRKDTSI</sequence>
<dbReference type="OrthoDB" id="2454584at2"/>
<proteinExistence type="predicted"/>
<dbReference type="GO" id="GO:0000150">
    <property type="term" value="F:DNA strand exchange activity"/>
    <property type="evidence" value="ECO:0007669"/>
    <property type="project" value="InterPro"/>
</dbReference>
<evidence type="ECO:0000259" key="1">
    <source>
        <dbReference type="Pfam" id="PF02796"/>
    </source>
</evidence>
<gene>
    <name evidence="2" type="ORF">AWH48_04935</name>
</gene>
<accession>A0A177KRN9</accession>
<dbReference type="EMBL" id="LQWZ01000023">
    <property type="protein sequence ID" value="OAH56020.1"/>
    <property type="molecule type" value="Genomic_DNA"/>
</dbReference>
<dbReference type="GO" id="GO:0003677">
    <property type="term" value="F:DNA binding"/>
    <property type="evidence" value="ECO:0007669"/>
    <property type="project" value="InterPro"/>
</dbReference>
<protein>
    <recommendedName>
        <fullName evidence="1">Resolvase HTH domain-containing protein</fullName>
    </recommendedName>
</protein>
<dbReference type="RefSeq" id="WP_063974951.1">
    <property type="nucleotide sequence ID" value="NZ_LQWZ01000023.1"/>
</dbReference>
<name>A0A177KRN9_9BACI</name>
<feature type="domain" description="Resolvase HTH" evidence="1">
    <location>
        <begin position="79"/>
        <end position="112"/>
    </location>
</feature>
<reference evidence="2 3" key="1">
    <citation type="submission" date="2016-01" db="EMBL/GenBank/DDBJ databases">
        <title>Investigation of taxonomic status of Bacillus aminovorans.</title>
        <authorList>
            <person name="Verma A."/>
            <person name="Pal Y."/>
            <person name="Krishnamurthi S."/>
        </authorList>
    </citation>
    <scope>NUCLEOTIDE SEQUENCE [LARGE SCALE GENOMIC DNA]</scope>
    <source>
        <strain evidence="2 3">DSM 4337</strain>
    </source>
</reference>
<dbReference type="Proteomes" id="UP000077271">
    <property type="component" value="Unassembled WGS sequence"/>
</dbReference>
<dbReference type="AlphaFoldDB" id="A0A177KRN9"/>
<comment type="caution">
    <text evidence="2">The sequence shown here is derived from an EMBL/GenBank/DDBJ whole genome shotgun (WGS) entry which is preliminary data.</text>
</comment>
<organism evidence="2 3">
    <name type="scientific">Domibacillus aminovorans</name>
    <dbReference type="NCBI Taxonomy" id="29332"/>
    <lineage>
        <taxon>Bacteria</taxon>
        <taxon>Bacillati</taxon>
        <taxon>Bacillota</taxon>
        <taxon>Bacilli</taxon>
        <taxon>Bacillales</taxon>
        <taxon>Bacillaceae</taxon>
        <taxon>Domibacillus</taxon>
    </lineage>
</organism>